<dbReference type="Proteomes" id="UP001174136">
    <property type="component" value="Unassembled WGS sequence"/>
</dbReference>
<sequence length="120" mass="13151">MRPLMYVLMFLPSEISVWLSMTVDLEFTQALNDPASSEFIELKEKVDPVAVLCTSPGSVIIQFIVQTTEVSDQLKSANDRLITNMAGVAKVIGSVTAFTLSQSKTPIRPSHRTGAHMILV</sequence>
<gene>
    <name evidence="1" type="ORF">N1851_003408</name>
</gene>
<dbReference type="EMBL" id="JAOPHQ010000461">
    <property type="protein sequence ID" value="KAK0154489.1"/>
    <property type="molecule type" value="Genomic_DNA"/>
</dbReference>
<reference evidence="1" key="1">
    <citation type="journal article" date="2023" name="Front. Mar. Sci.">
        <title>A new Merluccius polli reference genome to investigate the effects of global change in West African waters.</title>
        <authorList>
            <person name="Mateo J.L."/>
            <person name="Blanco-Fernandez C."/>
            <person name="Garcia-Vazquez E."/>
            <person name="Machado-Schiaffino G."/>
        </authorList>
    </citation>
    <scope>NUCLEOTIDE SEQUENCE</scope>
    <source>
        <strain evidence="1">C29</strain>
        <tissue evidence="1">Fin</tissue>
    </source>
</reference>
<proteinExistence type="predicted"/>
<organism evidence="1 2">
    <name type="scientific">Merluccius polli</name>
    <name type="common">Benguela hake</name>
    <name type="synonym">Merluccius cadenati</name>
    <dbReference type="NCBI Taxonomy" id="89951"/>
    <lineage>
        <taxon>Eukaryota</taxon>
        <taxon>Metazoa</taxon>
        <taxon>Chordata</taxon>
        <taxon>Craniata</taxon>
        <taxon>Vertebrata</taxon>
        <taxon>Euteleostomi</taxon>
        <taxon>Actinopterygii</taxon>
        <taxon>Neopterygii</taxon>
        <taxon>Teleostei</taxon>
        <taxon>Neoteleostei</taxon>
        <taxon>Acanthomorphata</taxon>
        <taxon>Zeiogadaria</taxon>
        <taxon>Gadariae</taxon>
        <taxon>Gadiformes</taxon>
        <taxon>Gadoidei</taxon>
        <taxon>Merlucciidae</taxon>
        <taxon>Merluccius</taxon>
    </lineage>
</organism>
<protein>
    <submittedName>
        <fullName evidence="1">Uncharacterized protein</fullName>
    </submittedName>
</protein>
<name>A0AA47N9V3_MERPO</name>
<accession>A0AA47N9V3</accession>
<dbReference type="AlphaFoldDB" id="A0AA47N9V3"/>
<evidence type="ECO:0000313" key="2">
    <source>
        <dbReference type="Proteomes" id="UP001174136"/>
    </source>
</evidence>
<comment type="caution">
    <text evidence="1">The sequence shown here is derived from an EMBL/GenBank/DDBJ whole genome shotgun (WGS) entry which is preliminary data.</text>
</comment>
<keyword evidence="2" id="KW-1185">Reference proteome</keyword>
<evidence type="ECO:0000313" key="1">
    <source>
        <dbReference type="EMBL" id="KAK0154489.1"/>
    </source>
</evidence>